<comment type="caution">
    <text evidence="1">The sequence shown here is derived from an EMBL/GenBank/DDBJ whole genome shotgun (WGS) entry which is preliminary data.</text>
</comment>
<keyword evidence="2" id="KW-1185">Reference proteome</keyword>
<protein>
    <submittedName>
        <fullName evidence="1">Adenylosuccinate lyase</fullName>
    </submittedName>
</protein>
<sequence>MKKTELYDSLNYVDHSREKRMQMAMLVLNDPQVIAPLLEIAFVDDDPISSRACWVMEFTAKENLSYLLPYLDDFTANLGKIQLDSSVRPIAKICEFLTKAYFSKKSSNVQIEMTEEHLERIATACFDWLIGDHKVAAKAYSMTSLLLLGRKFNWILPELKMVLEQNYAEGSAAYKARARMTLAKIK</sequence>
<accession>A0ACC7LQG4</accession>
<name>A0ACC7LQG4_9FLAO</name>
<reference evidence="1" key="1">
    <citation type="submission" date="2024-09" db="EMBL/GenBank/DDBJ databases">
        <authorList>
            <person name="Liu J."/>
        </authorList>
    </citation>
    <scope>NUCLEOTIDE SEQUENCE</scope>
    <source>
        <strain evidence="1">NBU2967</strain>
    </source>
</reference>
<gene>
    <name evidence="1" type="ORF">ACEZ3G_12290</name>
</gene>
<organism evidence="1 2">
    <name type="scientific">Meishania litoralis</name>
    <dbReference type="NCBI Taxonomy" id="3434685"/>
    <lineage>
        <taxon>Bacteria</taxon>
        <taxon>Pseudomonadati</taxon>
        <taxon>Bacteroidota</taxon>
        <taxon>Flavobacteriia</taxon>
        <taxon>Flavobacteriales</taxon>
        <taxon>Flavobacteriaceae</taxon>
        <taxon>Meishania</taxon>
    </lineage>
</organism>
<proteinExistence type="predicted"/>
<dbReference type="Proteomes" id="UP001595191">
    <property type="component" value="Unassembled WGS sequence"/>
</dbReference>
<evidence type="ECO:0000313" key="2">
    <source>
        <dbReference type="Proteomes" id="UP001595191"/>
    </source>
</evidence>
<evidence type="ECO:0000313" key="1">
    <source>
        <dbReference type="EMBL" id="MFH6604262.1"/>
    </source>
</evidence>
<keyword evidence="1" id="KW-0456">Lyase</keyword>
<dbReference type="EMBL" id="JBHFPV010000002">
    <property type="protein sequence ID" value="MFH6604262.1"/>
    <property type="molecule type" value="Genomic_DNA"/>
</dbReference>